<sequence length="77" mass="8606">MGFEKCNVHQYKVAYDSFNLSVELSCSGREGFLLLVSDAEVFYASTFEAGFLRTSQCLWCSFVTTAAMLIVGTMRNL</sequence>
<evidence type="ECO:0000313" key="1">
    <source>
        <dbReference type="Proteomes" id="UP000887569"/>
    </source>
</evidence>
<organism evidence="1 2">
    <name type="scientific">Parascaris univalens</name>
    <name type="common">Nematode worm</name>
    <dbReference type="NCBI Taxonomy" id="6257"/>
    <lineage>
        <taxon>Eukaryota</taxon>
        <taxon>Metazoa</taxon>
        <taxon>Ecdysozoa</taxon>
        <taxon>Nematoda</taxon>
        <taxon>Chromadorea</taxon>
        <taxon>Rhabditida</taxon>
        <taxon>Spirurina</taxon>
        <taxon>Ascaridomorpha</taxon>
        <taxon>Ascaridoidea</taxon>
        <taxon>Ascarididae</taxon>
        <taxon>Parascaris</taxon>
    </lineage>
</organism>
<proteinExistence type="predicted"/>
<keyword evidence="1" id="KW-1185">Reference proteome</keyword>
<reference evidence="2" key="1">
    <citation type="submission" date="2022-11" db="UniProtKB">
        <authorList>
            <consortium name="WormBaseParasite"/>
        </authorList>
    </citation>
    <scope>IDENTIFICATION</scope>
</reference>
<dbReference type="Proteomes" id="UP000887569">
    <property type="component" value="Unplaced"/>
</dbReference>
<dbReference type="WBParaSite" id="PgE086_g001_t01">
    <property type="protein sequence ID" value="PgE086_g001_t01"/>
    <property type="gene ID" value="PgE086_g001"/>
</dbReference>
<name>A0A915A0F3_PARUN</name>
<evidence type="ECO:0000313" key="2">
    <source>
        <dbReference type="WBParaSite" id="PgE086_g001_t01"/>
    </source>
</evidence>
<protein>
    <submittedName>
        <fullName evidence="2">Uncharacterized protein</fullName>
    </submittedName>
</protein>
<accession>A0A915A0F3</accession>
<dbReference type="AlphaFoldDB" id="A0A915A0F3"/>